<comment type="caution">
    <text evidence="2">The sequence shown here is derived from an EMBL/GenBank/DDBJ whole genome shotgun (WGS) entry which is preliminary data.</text>
</comment>
<keyword evidence="1" id="KW-0472">Membrane</keyword>
<feature type="transmembrane region" description="Helical" evidence="1">
    <location>
        <begin position="138"/>
        <end position="157"/>
    </location>
</feature>
<dbReference type="EMBL" id="JAFEKC020000020">
    <property type="protein sequence ID" value="KAK0508784.1"/>
    <property type="molecule type" value="Genomic_DNA"/>
</dbReference>
<evidence type="ECO:0000256" key="1">
    <source>
        <dbReference type="SAM" id="Phobius"/>
    </source>
</evidence>
<name>A0AA39V2K8_9LECA</name>
<feature type="transmembrane region" description="Helical" evidence="1">
    <location>
        <begin position="53"/>
        <end position="73"/>
    </location>
</feature>
<feature type="transmembrane region" description="Helical" evidence="1">
    <location>
        <begin position="328"/>
        <end position="349"/>
    </location>
</feature>
<feature type="transmembrane region" description="Helical" evidence="1">
    <location>
        <begin position="12"/>
        <end position="32"/>
    </location>
</feature>
<gene>
    <name evidence="2" type="ORF">JMJ35_009060</name>
</gene>
<evidence type="ECO:0000313" key="2">
    <source>
        <dbReference type="EMBL" id="KAK0508784.1"/>
    </source>
</evidence>
<feature type="transmembrane region" description="Helical" evidence="1">
    <location>
        <begin position="248"/>
        <end position="268"/>
    </location>
</feature>
<dbReference type="Proteomes" id="UP001166286">
    <property type="component" value="Unassembled WGS sequence"/>
</dbReference>
<keyword evidence="1" id="KW-0812">Transmembrane</keyword>
<protein>
    <submittedName>
        <fullName evidence="2">Uncharacterized protein</fullName>
    </submittedName>
</protein>
<evidence type="ECO:0000313" key="3">
    <source>
        <dbReference type="Proteomes" id="UP001166286"/>
    </source>
</evidence>
<keyword evidence="1" id="KW-1133">Transmembrane helix</keyword>
<accession>A0AA39V2K8</accession>
<reference evidence="2" key="1">
    <citation type="submission" date="2023-03" db="EMBL/GenBank/DDBJ databases">
        <title>Complete genome of Cladonia borealis.</title>
        <authorList>
            <person name="Park H."/>
        </authorList>
    </citation>
    <scope>NUCLEOTIDE SEQUENCE</scope>
    <source>
        <strain evidence="2">ANT050790</strain>
    </source>
</reference>
<proteinExistence type="predicted"/>
<organism evidence="2 3">
    <name type="scientific">Cladonia borealis</name>
    <dbReference type="NCBI Taxonomy" id="184061"/>
    <lineage>
        <taxon>Eukaryota</taxon>
        <taxon>Fungi</taxon>
        <taxon>Dikarya</taxon>
        <taxon>Ascomycota</taxon>
        <taxon>Pezizomycotina</taxon>
        <taxon>Lecanoromycetes</taxon>
        <taxon>OSLEUM clade</taxon>
        <taxon>Lecanoromycetidae</taxon>
        <taxon>Lecanorales</taxon>
        <taxon>Lecanorineae</taxon>
        <taxon>Cladoniaceae</taxon>
        <taxon>Cladonia</taxon>
    </lineage>
</organism>
<sequence>MIEASNIKPVTILGSYLCLAAVLTAQILRRLYQAKIRPQTQRQDPHYRTRKSAHLVLFATLAVVSLVITWYYMLAFFTLSYQTWTRENNLPLPGRLWGSDVLLARNEDVGGLHLGPWLRDTKLFNDAWETVIDGKARFWWSQQIFLITTIWSVFLGVEGNRRKIPHLWTFMLLGQIVAISFAMNLSFLAMLLYNPAPVDKRRVQYEQGQGNQTRTLYVLSTYTLYFALGAVFGSIFHIPSFVGTSKFLSLLALPHVLLFLPVIIPQHWSQFDLILDGQPRTTSVVTNLYRLTVGPSVVLFVRATYLALRDQEPGGALAIFNELSSHPAVSSVGWDVILCFLSATFWASIDNTNTWRTLKYILPIVRWYPKDPDPKNVDDLRKDE</sequence>
<feature type="transmembrane region" description="Helical" evidence="1">
    <location>
        <begin position="216"/>
        <end position="236"/>
    </location>
</feature>
<feature type="transmembrane region" description="Helical" evidence="1">
    <location>
        <begin position="169"/>
        <end position="196"/>
    </location>
</feature>
<dbReference type="AlphaFoldDB" id="A0AA39V2K8"/>
<keyword evidence="3" id="KW-1185">Reference proteome</keyword>